<name>A0A3L8A7C0_9BACE</name>
<keyword evidence="5" id="KW-1185">Reference proteome</keyword>
<gene>
    <name evidence="2" type="ORF">D7Y07_16265</name>
    <name evidence="3" type="ORF">E5356_16160</name>
</gene>
<dbReference type="EMBL" id="SRZA01000068">
    <property type="protein sequence ID" value="TGX98951.1"/>
    <property type="molecule type" value="Genomic_DNA"/>
</dbReference>
<accession>A0A3L8A7C0</accession>
<sequence length="328" mass="38231">MYMIRRILIGCVCLLCSVAWETVQAKKTVLSAEIYGYRAEMVYFDCFQTPLLRQEFHTNPGEEHIYSFDTERMVTFAINGKTTVLLMPGDSLHVNLRYEGKQVQAVEFSGTAEAVAQNRLLRDIAQLKRTMRYKSQLLACIAVDVKPKERFEASRVLLEQSRKLLEKAGKEIRPEVSSYILADIEGSVYNSFMEYPVMYAETRRLPIEKQEIGDYWSVMDGYSLRTDKNALQSLDYIGMLMRYMFFVNEKKAHESGTTYTRPTSFEEGYRAYAAFYTGDVRDVVLYTIICNFIRNGKNLDRIDDVVKEYKKKYNRNKEYVHIIETLLQ</sequence>
<evidence type="ECO:0008006" key="6">
    <source>
        <dbReference type="Google" id="ProtNLM"/>
    </source>
</evidence>
<evidence type="ECO:0000313" key="5">
    <source>
        <dbReference type="Proteomes" id="UP000305751"/>
    </source>
</evidence>
<proteinExistence type="predicted"/>
<comment type="caution">
    <text evidence="2">The sequence shown here is derived from an EMBL/GenBank/DDBJ whole genome shotgun (WGS) entry which is preliminary data.</text>
</comment>
<organism evidence="2 4">
    <name type="scientific">Bacteroides acidifaciens</name>
    <dbReference type="NCBI Taxonomy" id="85831"/>
    <lineage>
        <taxon>Bacteria</taxon>
        <taxon>Pseudomonadati</taxon>
        <taxon>Bacteroidota</taxon>
        <taxon>Bacteroidia</taxon>
        <taxon>Bacteroidales</taxon>
        <taxon>Bacteroidaceae</taxon>
        <taxon>Bacteroides</taxon>
    </lineage>
</organism>
<dbReference type="STRING" id="1235814.GCA_000613385_01240"/>
<evidence type="ECO:0000313" key="2">
    <source>
        <dbReference type="EMBL" id="RLT78972.1"/>
    </source>
</evidence>
<evidence type="ECO:0000313" key="3">
    <source>
        <dbReference type="EMBL" id="TGX98951.1"/>
    </source>
</evidence>
<protein>
    <recommendedName>
        <fullName evidence="6">DUF4369 domain-containing protein</fullName>
    </recommendedName>
</protein>
<feature type="signal peptide" evidence="1">
    <location>
        <begin position="1"/>
        <end position="25"/>
    </location>
</feature>
<feature type="chain" id="PRO_5044594557" description="DUF4369 domain-containing protein" evidence="1">
    <location>
        <begin position="26"/>
        <end position="328"/>
    </location>
</feature>
<reference evidence="3 5" key="2">
    <citation type="submission" date="2019-04" db="EMBL/GenBank/DDBJ databases">
        <title>Microbes associate with the intestines of laboratory mice.</title>
        <authorList>
            <person name="Navarre W."/>
            <person name="Wong E."/>
            <person name="Huang K."/>
            <person name="Tropini C."/>
            <person name="Ng K."/>
            <person name="Yu B."/>
        </authorList>
    </citation>
    <scope>NUCLEOTIDE SEQUENCE [LARGE SCALE GENOMIC DNA]</scope>
    <source>
        <strain evidence="3 5">NM70_E10</strain>
    </source>
</reference>
<dbReference type="Proteomes" id="UP000267159">
    <property type="component" value="Unassembled WGS sequence"/>
</dbReference>
<keyword evidence="1" id="KW-0732">Signal</keyword>
<evidence type="ECO:0000313" key="4">
    <source>
        <dbReference type="Proteomes" id="UP000267159"/>
    </source>
</evidence>
<dbReference type="AlphaFoldDB" id="A0A3L8A7C0"/>
<dbReference type="EMBL" id="RAZM01000072">
    <property type="protein sequence ID" value="RLT78972.1"/>
    <property type="molecule type" value="Genomic_DNA"/>
</dbReference>
<evidence type="ECO:0000256" key="1">
    <source>
        <dbReference type="SAM" id="SignalP"/>
    </source>
</evidence>
<reference evidence="2 4" key="1">
    <citation type="submission" date="2018-09" db="EMBL/GenBank/DDBJ databases">
        <title>Murine metabolic-syndrome-specific gut microbial biobank.</title>
        <authorList>
            <person name="Liu C."/>
        </authorList>
    </citation>
    <scope>NUCLEOTIDE SEQUENCE [LARGE SCALE GENOMIC DNA]</scope>
    <source>
        <strain evidence="2 4">0.1X-D8-26</strain>
    </source>
</reference>
<dbReference type="Proteomes" id="UP000305751">
    <property type="component" value="Unassembled WGS sequence"/>
</dbReference>